<dbReference type="Gramene" id="RZC65264">
    <property type="protein sequence ID" value="RZC65264"/>
    <property type="gene ID" value="C5167_008955"/>
</dbReference>
<dbReference type="AlphaFoldDB" id="A0A4Y7JVY7"/>
<organism evidence="7 8">
    <name type="scientific">Papaver somniferum</name>
    <name type="common">Opium poppy</name>
    <dbReference type="NCBI Taxonomy" id="3469"/>
    <lineage>
        <taxon>Eukaryota</taxon>
        <taxon>Viridiplantae</taxon>
        <taxon>Streptophyta</taxon>
        <taxon>Embryophyta</taxon>
        <taxon>Tracheophyta</taxon>
        <taxon>Spermatophyta</taxon>
        <taxon>Magnoliopsida</taxon>
        <taxon>Ranunculales</taxon>
        <taxon>Papaveraceae</taxon>
        <taxon>Papaveroideae</taxon>
        <taxon>Papaver</taxon>
    </lineage>
</organism>
<evidence type="ECO:0000256" key="5">
    <source>
        <dbReference type="ARBA" id="ARBA00023242"/>
    </source>
</evidence>
<feature type="domain" description="AP2/ERF" evidence="6">
    <location>
        <begin position="126"/>
        <end position="184"/>
    </location>
</feature>
<dbReference type="InterPro" id="IPR044808">
    <property type="entry name" value="ERF_plant"/>
</dbReference>
<keyword evidence="3" id="KW-0238">DNA-binding</keyword>
<gene>
    <name evidence="7" type="ORF">C5167_008955</name>
</gene>
<dbReference type="GO" id="GO:0005634">
    <property type="term" value="C:nucleus"/>
    <property type="evidence" value="ECO:0007669"/>
    <property type="project" value="UniProtKB-SubCell"/>
</dbReference>
<dbReference type="CDD" id="cd00018">
    <property type="entry name" value="AP2"/>
    <property type="match status" value="1"/>
</dbReference>
<dbReference type="SMART" id="SM00380">
    <property type="entry name" value="AP2"/>
    <property type="match status" value="1"/>
</dbReference>
<dbReference type="SUPFAM" id="SSF54171">
    <property type="entry name" value="DNA-binding domain"/>
    <property type="match status" value="1"/>
</dbReference>
<evidence type="ECO:0000256" key="3">
    <source>
        <dbReference type="ARBA" id="ARBA00023125"/>
    </source>
</evidence>
<dbReference type="Proteomes" id="UP000316621">
    <property type="component" value="Chromosome 6"/>
</dbReference>
<dbReference type="InterPro" id="IPR016177">
    <property type="entry name" value="DNA-bd_dom_sf"/>
</dbReference>
<dbReference type="FunFam" id="3.30.730.10:FF:000001">
    <property type="entry name" value="Ethylene-responsive transcription factor 2"/>
    <property type="match status" value="1"/>
</dbReference>
<keyword evidence="5" id="KW-0539">Nucleus</keyword>
<protein>
    <recommendedName>
        <fullName evidence="6">AP2/ERF domain-containing protein</fullName>
    </recommendedName>
</protein>
<dbReference type="PANTHER" id="PTHR31190:SF494">
    <property type="entry name" value="OS09G0434500 PROTEIN"/>
    <property type="match status" value="1"/>
</dbReference>
<keyword evidence="8" id="KW-1185">Reference proteome</keyword>
<dbReference type="PROSITE" id="PS51032">
    <property type="entry name" value="AP2_ERF"/>
    <property type="match status" value="1"/>
</dbReference>
<dbReference type="PANTHER" id="PTHR31190">
    <property type="entry name" value="DNA-BINDING DOMAIN"/>
    <property type="match status" value="1"/>
</dbReference>
<keyword evidence="4" id="KW-0804">Transcription</keyword>
<reference evidence="7 8" key="1">
    <citation type="journal article" date="2018" name="Science">
        <title>The opium poppy genome and morphinan production.</title>
        <authorList>
            <person name="Guo L."/>
            <person name="Winzer T."/>
            <person name="Yang X."/>
            <person name="Li Y."/>
            <person name="Ning Z."/>
            <person name="He Z."/>
            <person name="Teodor R."/>
            <person name="Lu Y."/>
            <person name="Bowser T.A."/>
            <person name="Graham I.A."/>
            <person name="Ye K."/>
        </authorList>
    </citation>
    <scope>NUCLEOTIDE SEQUENCE [LARGE SCALE GENOMIC DNA]</scope>
    <source>
        <strain evidence="8">cv. HN1</strain>
        <tissue evidence="7">Leaves</tissue>
    </source>
</reference>
<proteinExistence type="predicted"/>
<dbReference type="EMBL" id="CM010720">
    <property type="protein sequence ID" value="RZC65264.1"/>
    <property type="molecule type" value="Genomic_DNA"/>
</dbReference>
<evidence type="ECO:0000259" key="6">
    <source>
        <dbReference type="PROSITE" id="PS51032"/>
    </source>
</evidence>
<evidence type="ECO:0000313" key="8">
    <source>
        <dbReference type="Proteomes" id="UP000316621"/>
    </source>
</evidence>
<comment type="subcellular location">
    <subcellularLocation>
        <location evidence="1">Nucleus</location>
    </subcellularLocation>
</comment>
<name>A0A4Y7JVY7_PAPSO</name>
<dbReference type="OrthoDB" id="740418at2759"/>
<dbReference type="GO" id="GO:0003700">
    <property type="term" value="F:DNA-binding transcription factor activity"/>
    <property type="evidence" value="ECO:0007669"/>
    <property type="project" value="InterPro"/>
</dbReference>
<accession>A0A4Y7JVY7</accession>
<keyword evidence="2" id="KW-0805">Transcription regulation</keyword>
<dbReference type="InterPro" id="IPR036955">
    <property type="entry name" value="AP2/ERF_dom_sf"/>
</dbReference>
<evidence type="ECO:0000256" key="4">
    <source>
        <dbReference type="ARBA" id="ARBA00023163"/>
    </source>
</evidence>
<dbReference type="PRINTS" id="PR00367">
    <property type="entry name" value="ETHRSPELEMNT"/>
</dbReference>
<evidence type="ECO:0000256" key="1">
    <source>
        <dbReference type="ARBA" id="ARBA00004123"/>
    </source>
</evidence>
<dbReference type="Pfam" id="PF00847">
    <property type="entry name" value="AP2"/>
    <property type="match status" value="1"/>
</dbReference>
<dbReference type="OMA" id="ENVWANY"/>
<sequence>MSIELEQQYRAESNELLQNVWASFISGDPPIGEKRGKTHTNPSSSQDWVELPRLARRDGATELLQNLPSLGRWMSMGADSWEELLEGIVPAVKLEPSGYNLEAEFSRADTSSKPNTMRVNKVTTRHYRGVRRRPWGKYAAEIRDSSRKGARVWLGTFDTAEKAALAYDKAALRMRGPRTFLNFPLEVVAEALEETHQEQDFNAIPKLSTSQAIQPNTNVNEKSSRKRSVSERDLYDELMIIIEPQTCKQSDNEDMFGEGSDVLVFQDLGSDYLESLFSSL</sequence>
<dbReference type="InterPro" id="IPR001471">
    <property type="entry name" value="AP2/ERF_dom"/>
</dbReference>
<evidence type="ECO:0000256" key="2">
    <source>
        <dbReference type="ARBA" id="ARBA00023015"/>
    </source>
</evidence>
<dbReference type="Gene3D" id="3.30.730.10">
    <property type="entry name" value="AP2/ERF domain"/>
    <property type="match status" value="1"/>
</dbReference>
<dbReference type="GO" id="GO:0009873">
    <property type="term" value="P:ethylene-activated signaling pathway"/>
    <property type="evidence" value="ECO:0007669"/>
    <property type="project" value="InterPro"/>
</dbReference>
<dbReference type="GO" id="GO:0003677">
    <property type="term" value="F:DNA binding"/>
    <property type="evidence" value="ECO:0007669"/>
    <property type="project" value="UniProtKB-KW"/>
</dbReference>
<evidence type="ECO:0000313" key="7">
    <source>
        <dbReference type="EMBL" id="RZC65264.1"/>
    </source>
</evidence>